<accession>A0A177CPA6</accession>
<dbReference type="PANTHER" id="PTHR13271">
    <property type="entry name" value="UNCHARACTERIZED PUTATIVE METHYLTRANSFERASE"/>
    <property type="match status" value="1"/>
</dbReference>
<name>A0A177CPA6_9PLEO</name>
<dbReference type="STRING" id="1460663.A0A177CPA6"/>
<dbReference type="GO" id="GO:0005634">
    <property type="term" value="C:nucleus"/>
    <property type="evidence" value="ECO:0007669"/>
    <property type="project" value="TreeGrafter"/>
</dbReference>
<dbReference type="AlphaFoldDB" id="A0A177CPA6"/>
<reference evidence="2 3" key="1">
    <citation type="submission" date="2016-05" db="EMBL/GenBank/DDBJ databases">
        <title>Comparative analysis of secretome profiles of manganese(II)-oxidizing ascomycete fungi.</title>
        <authorList>
            <consortium name="DOE Joint Genome Institute"/>
            <person name="Zeiner C.A."/>
            <person name="Purvine S.O."/>
            <person name="Zink E.M."/>
            <person name="Wu S."/>
            <person name="Pasa-Tolic L."/>
            <person name="Chaput D.L."/>
            <person name="Haridas S."/>
            <person name="Grigoriev I.V."/>
            <person name="Santelli C.M."/>
            <person name="Hansel C.M."/>
        </authorList>
    </citation>
    <scope>NUCLEOTIDE SEQUENCE [LARGE SCALE GENOMIC DNA]</scope>
    <source>
        <strain evidence="2 3">AP3s5-JAC2a</strain>
    </source>
</reference>
<dbReference type="Gene3D" id="3.90.1410.10">
    <property type="entry name" value="set domain protein methyltransferase, domain 1"/>
    <property type="match status" value="1"/>
</dbReference>
<dbReference type="GeneID" id="28761006"/>
<dbReference type="GO" id="GO:0016279">
    <property type="term" value="F:protein-lysine N-methyltransferase activity"/>
    <property type="evidence" value="ECO:0007669"/>
    <property type="project" value="TreeGrafter"/>
</dbReference>
<evidence type="ECO:0000313" key="2">
    <source>
        <dbReference type="EMBL" id="OAG09353.1"/>
    </source>
</evidence>
<dbReference type="EMBL" id="KV441549">
    <property type="protein sequence ID" value="OAG09353.1"/>
    <property type="molecule type" value="Genomic_DNA"/>
</dbReference>
<dbReference type="InParanoid" id="A0A177CPA6"/>
<evidence type="ECO:0000313" key="3">
    <source>
        <dbReference type="Proteomes" id="UP000077069"/>
    </source>
</evidence>
<organism evidence="2 3">
    <name type="scientific">Paraphaeosphaeria sporulosa</name>
    <dbReference type="NCBI Taxonomy" id="1460663"/>
    <lineage>
        <taxon>Eukaryota</taxon>
        <taxon>Fungi</taxon>
        <taxon>Dikarya</taxon>
        <taxon>Ascomycota</taxon>
        <taxon>Pezizomycotina</taxon>
        <taxon>Dothideomycetes</taxon>
        <taxon>Pleosporomycetidae</taxon>
        <taxon>Pleosporales</taxon>
        <taxon>Massarineae</taxon>
        <taxon>Didymosphaeriaceae</taxon>
        <taxon>Paraphaeosphaeria</taxon>
    </lineage>
</organism>
<protein>
    <submittedName>
        <fullName evidence="2">SET domain-containing protein</fullName>
    </submittedName>
</protein>
<proteinExistence type="predicted"/>
<dbReference type="PANTHER" id="PTHR13271:SF76">
    <property type="entry name" value="SET DOMAIN-CONTAINING PROTEIN 8"/>
    <property type="match status" value="1"/>
</dbReference>
<dbReference type="OrthoDB" id="441812at2759"/>
<dbReference type="CDD" id="cd10527">
    <property type="entry name" value="SET_LSMT"/>
    <property type="match status" value="1"/>
</dbReference>
<sequence>MIRRGRTEGWLREPIQGLHTWASFHGVKFDGIKVGPLPGFEDRGSTVIAARELIGEKAEPLMTIPKELILSKQNIELMAKSDQHLHELLHALDDFGRTTRGAVLTFLLFQATICCPGVKDVGVHTPLTEYIKYLPDELLPTFWSEEELELLDGTTLRSAVRAKMNSLLREFEAFRAATENIHWCAKLWWDEDDGMLTFDDWLRVDAMYRSRALEFPGVGDAMVPCIDMANHASGDATAALYETDDDGNAILILRHGKDILEGGEITITYGDDKGACENIFSYGFLEDSMASARIMFLNLDIPDDDPLRPAKIYVCNTAPGFRLVDKNDSIEWESDFVWLVVVNEEDGLDFKVRQTVDGGREIQAFWKESELNDTSKIRTFLEQDPLWEVFQLRAVVLMQGRVDAQLATLETLGSPTQEGLIRERPWRLATQLRKLERKMLESTRTILDKQRSALLDTETIQRYLGLIDDEDKDEEQVEEDFT</sequence>
<dbReference type="SUPFAM" id="SSF82199">
    <property type="entry name" value="SET domain"/>
    <property type="match status" value="1"/>
</dbReference>
<feature type="domain" description="SET" evidence="1">
    <location>
        <begin position="30"/>
        <end position="270"/>
    </location>
</feature>
<dbReference type="RefSeq" id="XP_018039718.1">
    <property type="nucleotide sequence ID" value="XM_018177520.1"/>
</dbReference>
<evidence type="ECO:0000259" key="1">
    <source>
        <dbReference type="PROSITE" id="PS50280"/>
    </source>
</evidence>
<dbReference type="InterPro" id="IPR046341">
    <property type="entry name" value="SET_dom_sf"/>
</dbReference>
<dbReference type="InterPro" id="IPR001214">
    <property type="entry name" value="SET_dom"/>
</dbReference>
<gene>
    <name evidence="2" type="ORF">CC84DRAFT_1160524</name>
</gene>
<dbReference type="InterPro" id="IPR050600">
    <property type="entry name" value="SETD3_SETD6_MTase"/>
</dbReference>
<dbReference type="PROSITE" id="PS50280">
    <property type="entry name" value="SET"/>
    <property type="match status" value="1"/>
</dbReference>
<dbReference type="Proteomes" id="UP000077069">
    <property type="component" value="Unassembled WGS sequence"/>
</dbReference>
<keyword evidence="3" id="KW-1185">Reference proteome</keyword>